<dbReference type="Proteomes" id="UP001500618">
    <property type="component" value="Unassembled WGS sequence"/>
</dbReference>
<evidence type="ECO:0000256" key="1">
    <source>
        <dbReference type="SAM" id="MobiDB-lite"/>
    </source>
</evidence>
<sequence length="130" mass="14259">MSTLGRRQRLFQSDQLTLTANQPPRRHSGTLTPHPARRRTCRDTDESWAKAASNCARLFAGGPGHPQLPEAKIGEIRLVLAPGEFRLNPTIGSKNFWTQRTIPYAAVNGAQIVARQESTSESLLGGADVR</sequence>
<accession>A0ABN2GL71</accession>
<organism evidence="2 3">
    <name type="scientific">Fodinicola feengrottensis</name>
    <dbReference type="NCBI Taxonomy" id="435914"/>
    <lineage>
        <taxon>Bacteria</taxon>
        <taxon>Bacillati</taxon>
        <taxon>Actinomycetota</taxon>
        <taxon>Actinomycetes</taxon>
        <taxon>Mycobacteriales</taxon>
        <taxon>Fodinicola</taxon>
    </lineage>
</organism>
<evidence type="ECO:0000313" key="2">
    <source>
        <dbReference type="EMBL" id="GAA1673052.1"/>
    </source>
</evidence>
<proteinExistence type="predicted"/>
<gene>
    <name evidence="2" type="ORF">GCM10009765_22960</name>
</gene>
<dbReference type="RefSeq" id="WP_163568818.1">
    <property type="nucleotide sequence ID" value="NZ_BAAANY010000008.1"/>
</dbReference>
<evidence type="ECO:0000313" key="3">
    <source>
        <dbReference type="Proteomes" id="UP001500618"/>
    </source>
</evidence>
<protein>
    <submittedName>
        <fullName evidence="2">Uncharacterized protein</fullName>
    </submittedName>
</protein>
<dbReference type="EMBL" id="BAAANY010000008">
    <property type="protein sequence ID" value="GAA1673052.1"/>
    <property type="molecule type" value="Genomic_DNA"/>
</dbReference>
<comment type="caution">
    <text evidence="2">The sequence shown here is derived from an EMBL/GenBank/DDBJ whole genome shotgun (WGS) entry which is preliminary data.</text>
</comment>
<keyword evidence="3" id="KW-1185">Reference proteome</keyword>
<name>A0ABN2GL71_9ACTN</name>
<reference evidence="2 3" key="1">
    <citation type="journal article" date="2019" name="Int. J. Syst. Evol. Microbiol.">
        <title>The Global Catalogue of Microorganisms (GCM) 10K type strain sequencing project: providing services to taxonomists for standard genome sequencing and annotation.</title>
        <authorList>
            <consortium name="The Broad Institute Genomics Platform"/>
            <consortium name="The Broad Institute Genome Sequencing Center for Infectious Disease"/>
            <person name="Wu L."/>
            <person name="Ma J."/>
        </authorList>
    </citation>
    <scope>NUCLEOTIDE SEQUENCE [LARGE SCALE GENOMIC DNA]</scope>
    <source>
        <strain evidence="2 3">JCM 14718</strain>
    </source>
</reference>
<feature type="region of interest" description="Disordered" evidence="1">
    <location>
        <begin position="17"/>
        <end position="45"/>
    </location>
</feature>